<dbReference type="GO" id="GO:0003723">
    <property type="term" value="F:RNA binding"/>
    <property type="evidence" value="ECO:0007669"/>
    <property type="project" value="InterPro"/>
</dbReference>
<dbReference type="Pfam" id="PF00849">
    <property type="entry name" value="PseudoU_synth_2"/>
    <property type="match status" value="1"/>
</dbReference>
<dbReference type="OrthoDB" id="9785808at2"/>
<dbReference type="GO" id="GO:0000455">
    <property type="term" value="P:enzyme-directed rRNA pseudouridine synthesis"/>
    <property type="evidence" value="ECO:0007669"/>
    <property type="project" value="TreeGrafter"/>
</dbReference>
<proteinExistence type="predicted"/>
<name>A0A2G9C3N4_9BURK</name>
<dbReference type="EMBL" id="PEOG01000086">
    <property type="protein sequence ID" value="PIM50988.1"/>
    <property type="molecule type" value="Genomic_DNA"/>
</dbReference>
<protein>
    <submittedName>
        <fullName evidence="2">Pseudouridine synthase</fullName>
    </submittedName>
</protein>
<dbReference type="SUPFAM" id="SSF55120">
    <property type="entry name" value="Pseudouridine synthase"/>
    <property type="match status" value="1"/>
</dbReference>
<evidence type="ECO:0000313" key="2">
    <source>
        <dbReference type="EMBL" id="PIM50988.1"/>
    </source>
</evidence>
<dbReference type="Gene3D" id="3.30.2350.10">
    <property type="entry name" value="Pseudouridine synthase"/>
    <property type="match status" value="1"/>
</dbReference>
<dbReference type="Proteomes" id="UP000231501">
    <property type="component" value="Unassembled WGS sequence"/>
</dbReference>
<dbReference type="RefSeq" id="WP_099863782.1">
    <property type="nucleotide sequence ID" value="NZ_PEOG01000086.1"/>
</dbReference>
<dbReference type="GO" id="GO:0009982">
    <property type="term" value="F:pseudouridine synthase activity"/>
    <property type="evidence" value="ECO:0007669"/>
    <property type="project" value="InterPro"/>
</dbReference>
<dbReference type="InterPro" id="IPR050188">
    <property type="entry name" value="RluA_PseudoU_synthase"/>
</dbReference>
<keyword evidence="3" id="KW-1185">Reference proteome</keyword>
<dbReference type="GO" id="GO:0140098">
    <property type="term" value="F:catalytic activity, acting on RNA"/>
    <property type="evidence" value="ECO:0007669"/>
    <property type="project" value="UniProtKB-ARBA"/>
</dbReference>
<evidence type="ECO:0000259" key="1">
    <source>
        <dbReference type="Pfam" id="PF00849"/>
    </source>
</evidence>
<dbReference type="AlphaFoldDB" id="A0A2G9C3N4"/>
<reference evidence="2 3" key="1">
    <citation type="submission" date="2017-11" db="EMBL/GenBank/DDBJ databases">
        <title>Draft genome sequence of Mitsuaria sp. HWN-4.</title>
        <authorList>
            <person name="Gundlapally S.R."/>
        </authorList>
    </citation>
    <scope>NUCLEOTIDE SEQUENCE [LARGE SCALE GENOMIC DNA]</scope>
    <source>
        <strain evidence="2 3">HWN-4</strain>
    </source>
</reference>
<sequence length="310" mass="35014">MARPPKLDLPLREGVAASALACPPGPWPTVLDFLAERLPLVARDDWAARLQRGDVLDDTGAPLTPDAPYRAQRRLYYWRWLAAEPEVPGQARVLHLDEHLLVADKPHFLPVTPTGRYVQQTLLTRLRRETGLADLSPVHRLDRETAGLTLFSVQPATRDAYQRLFRDRDVEKVYEAIAPWRDEVAARLPLSYDSRLEEHPVDFMQMRTVAGEPNARTRIALIERLAADRARYELRPHSGVKHQLRAQLCALGLPIEGDRIYPVLQPVEDEVDFSRPLQLLAREIAFTDPISGQSRRFVTSLELAGSIAPG</sequence>
<organism evidence="2 3">
    <name type="scientific">Roseateles chitinivorans</name>
    <dbReference type="NCBI Taxonomy" id="2917965"/>
    <lineage>
        <taxon>Bacteria</taxon>
        <taxon>Pseudomonadati</taxon>
        <taxon>Pseudomonadota</taxon>
        <taxon>Betaproteobacteria</taxon>
        <taxon>Burkholderiales</taxon>
        <taxon>Sphaerotilaceae</taxon>
        <taxon>Roseateles</taxon>
    </lineage>
</organism>
<dbReference type="InterPro" id="IPR006145">
    <property type="entry name" value="PsdUridine_synth_RsuA/RluA"/>
</dbReference>
<evidence type="ECO:0000313" key="3">
    <source>
        <dbReference type="Proteomes" id="UP000231501"/>
    </source>
</evidence>
<dbReference type="PANTHER" id="PTHR21600:SF84">
    <property type="entry name" value="PSEUDOURIDINE SYNTHASE RSUA_RLUA-LIKE DOMAIN-CONTAINING PROTEIN"/>
    <property type="match status" value="1"/>
</dbReference>
<dbReference type="InterPro" id="IPR020103">
    <property type="entry name" value="PsdUridine_synth_cat_dom_sf"/>
</dbReference>
<dbReference type="PANTHER" id="PTHR21600">
    <property type="entry name" value="MITOCHONDRIAL RNA PSEUDOURIDINE SYNTHASE"/>
    <property type="match status" value="1"/>
</dbReference>
<gene>
    <name evidence="2" type="ORF">CS062_22195</name>
</gene>
<comment type="caution">
    <text evidence="2">The sequence shown here is derived from an EMBL/GenBank/DDBJ whole genome shotgun (WGS) entry which is preliminary data.</text>
</comment>
<feature type="domain" description="Pseudouridine synthase RsuA/RluA-like" evidence="1">
    <location>
        <begin position="99"/>
        <end position="248"/>
    </location>
</feature>
<accession>A0A2G9C3N4</accession>